<dbReference type="Proteomes" id="UP000007110">
    <property type="component" value="Unassembled WGS sequence"/>
</dbReference>
<dbReference type="RefSeq" id="XP_011675383.2">
    <property type="nucleotide sequence ID" value="XM_011677081.2"/>
</dbReference>
<dbReference type="InterPro" id="IPR035983">
    <property type="entry name" value="Hect_E3_ubiquitin_ligase"/>
</dbReference>
<evidence type="ECO:0000256" key="1">
    <source>
        <dbReference type="SAM" id="MobiDB-lite"/>
    </source>
</evidence>
<feature type="compositionally biased region" description="Basic residues" evidence="1">
    <location>
        <begin position="232"/>
        <end position="246"/>
    </location>
</feature>
<organism evidence="2 3">
    <name type="scientific">Strongylocentrotus purpuratus</name>
    <name type="common">Purple sea urchin</name>
    <dbReference type="NCBI Taxonomy" id="7668"/>
    <lineage>
        <taxon>Eukaryota</taxon>
        <taxon>Metazoa</taxon>
        <taxon>Echinodermata</taxon>
        <taxon>Eleutherozoa</taxon>
        <taxon>Echinozoa</taxon>
        <taxon>Echinoidea</taxon>
        <taxon>Euechinoidea</taxon>
        <taxon>Echinacea</taxon>
        <taxon>Camarodonta</taxon>
        <taxon>Echinidea</taxon>
        <taxon>Strongylocentrotidae</taxon>
        <taxon>Strongylocentrotus</taxon>
    </lineage>
</organism>
<feature type="region of interest" description="Disordered" evidence="1">
    <location>
        <begin position="225"/>
        <end position="262"/>
    </location>
</feature>
<sequence>MDLYAFMEERGMDRSVIEQMRKEKIVASILLLMDEDELKKFVPLLGDRLALRKFSEESTQKVSTSSSKSSKKDSLLCKLRQKLGMKRDREDGENSIGYEDSASCSYGRTHKMLGNKNAERLDRRIDVGWMDFDHMLGRYKQVRKTNGGGIRSLSVSKLCKPAELLQIVEELFFPDGISAKGEKENFECSLVDFRQQPLEGDVGQLYSRSKMPTLRFYLRTVSKVQEHDKSKGKSKGKSKVKKRRTVHVRDHEYDTSSSEADLPEILLNSGEHSTSTHSSSSSVCCLEDDSTKSSNLFSGVKELADSPTISFGPSHSTPTQEQLDVTIRDPVNSLPAEQILAEVITDEPSTFVHEEHQHEQQADQQIPMAEDQMNDFPTVYVELVEGQTNDFPTNQTQFEVLLIRRSYLITDMMNAFSDESILKANIAVHMILHDGNLEKGQGNGVYKDAITQFWDEVYEQMTSGDSSRIPVLRHDYGEKEWQTLGRIITKGWWDHKYFPIRLTQDFMVNAIWGSTFCNGDMVEAFLSLLPESEKEVVKSALSNFPEDIEELIDILSGYDCRKVPTNENFSCLLSELGHKEIIQKPMYIADCMRPVLQNLQNELTQESLSEIYASLHPTSKKVIDKLEFSRDLSPNERAVSTYLKKYLRSLNQGMLRRFLRYCTGLDILCNSDIRVTFCSLDGLQRRPIGHTCGNVIELSSTYDDYIEFRQEFNHILESGLWVMDAL</sequence>
<dbReference type="EnsemblMetazoa" id="XM_011677081">
    <property type="protein sequence ID" value="XP_011675383"/>
    <property type="gene ID" value="LOC105443657"/>
</dbReference>
<dbReference type="KEGG" id="spu:105443657"/>
<proteinExistence type="predicted"/>
<dbReference type="GeneID" id="105443657"/>
<dbReference type="GO" id="GO:0004842">
    <property type="term" value="F:ubiquitin-protein transferase activity"/>
    <property type="evidence" value="ECO:0007669"/>
    <property type="project" value="InterPro"/>
</dbReference>
<dbReference type="SUPFAM" id="SSF56204">
    <property type="entry name" value="Hect, E3 ligase catalytic domain"/>
    <property type="match status" value="1"/>
</dbReference>
<evidence type="ECO:0000313" key="3">
    <source>
        <dbReference type="Proteomes" id="UP000007110"/>
    </source>
</evidence>
<reference evidence="3" key="1">
    <citation type="submission" date="2015-02" db="EMBL/GenBank/DDBJ databases">
        <title>Genome sequencing for Strongylocentrotus purpuratus.</title>
        <authorList>
            <person name="Murali S."/>
            <person name="Liu Y."/>
            <person name="Vee V."/>
            <person name="English A."/>
            <person name="Wang M."/>
            <person name="Skinner E."/>
            <person name="Han Y."/>
            <person name="Muzny D.M."/>
            <person name="Worley K.C."/>
            <person name="Gibbs R.A."/>
        </authorList>
    </citation>
    <scope>NUCLEOTIDE SEQUENCE</scope>
</reference>
<dbReference type="OrthoDB" id="5986703at2759"/>
<keyword evidence="3" id="KW-1185">Reference proteome</keyword>
<dbReference type="InParanoid" id="A0A7M7HMY8"/>
<protein>
    <recommendedName>
        <fullName evidence="4">HECT domain-containing protein</fullName>
    </recommendedName>
</protein>
<name>A0A7M7HMY8_STRPU</name>
<evidence type="ECO:0000313" key="2">
    <source>
        <dbReference type="EnsemblMetazoa" id="XP_011675383"/>
    </source>
</evidence>
<dbReference type="AlphaFoldDB" id="A0A7M7HMY8"/>
<accession>A0A7M7HMY8</accession>
<evidence type="ECO:0008006" key="4">
    <source>
        <dbReference type="Google" id="ProtNLM"/>
    </source>
</evidence>
<reference evidence="2" key="2">
    <citation type="submission" date="2021-01" db="UniProtKB">
        <authorList>
            <consortium name="EnsemblMetazoa"/>
        </authorList>
    </citation>
    <scope>IDENTIFICATION</scope>
</reference>
<dbReference type="OMA" id="CYDSDEM"/>